<evidence type="ECO:0000256" key="5">
    <source>
        <dbReference type="ARBA" id="ARBA00045658"/>
    </source>
</evidence>
<keyword evidence="10" id="KW-1185">Reference proteome</keyword>
<dbReference type="Pfam" id="PF02492">
    <property type="entry name" value="cobW"/>
    <property type="match status" value="1"/>
</dbReference>
<dbReference type="SUPFAM" id="SSF52540">
    <property type="entry name" value="P-loop containing nucleoside triphosphate hydrolases"/>
    <property type="match status" value="1"/>
</dbReference>
<dbReference type="Gene3D" id="3.40.50.300">
    <property type="entry name" value="P-loop containing nucleotide triphosphate hydrolases"/>
    <property type="match status" value="1"/>
</dbReference>
<dbReference type="CDD" id="cd03112">
    <property type="entry name" value="CobW-like"/>
    <property type="match status" value="1"/>
</dbReference>
<dbReference type="InterPro" id="IPR011629">
    <property type="entry name" value="CobW-like_C"/>
</dbReference>
<dbReference type="InterPro" id="IPR027417">
    <property type="entry name" value="P-loop_NTPase"/>
</dbReference>
<feature type="domain" description="CobW C-terminal" evidence="8">
    <location>
        <begin position="342"/>
        <end position="436"/>
    </location>
</feature>
<dbReference type="Gene3D" id="3.30.1220.10">
    <property type="entry name" value="CobW-like, C-terminal domain"/>
    <property type="match status" value="1"/>
</dbReference>
<feature type="region of interest" description="Disordered" evidence="7">
    <location>
        <begin position="1"/>
        <end position="37"/>
    </location>
</feature>
<dbReference type="InterPro" id="IPR003495">
    <property type="entry name" value="CobW/HypB/UreG_nucleotide-bd"/>
</dbReference>
<dbReference type="GO" id="GO:0005737">
    <property type="term" value="C:cytoplasm"/>
    <property type="evidence" value="ECO:0007669"/>
    <property type="project" value="TreeGrafter"/>
</dbReference>
<evidence type="ECO:0000313" key="10">
    <source>
        <dbReference type="Proteomes" id="UP000199120"/>
    </source>
</evidence>
<feature type="region of interest" description="Disordered" evidence="7">
    <location>
        <begin position="272"/>
        <end position="334"/>
    </location>
</feature>
<protein>
    <submittedName>
        <fullName evidence="9">GTPase, G3E family</fullName>
    </submittedName>
</protein>
<dbReference type="EMBL" id="FOAJ01000001">
    <property type="protein sequence ID" value="SEK20536.1"/>
    <property type="molecule type" value="Genomic_DNA"/>
</dbReference>
<feature type="compositionally biased region" description="Basic residues" evidence="7">
    <location>
        <begin position="10"/>
        <end position="25"/>
    </location>
</feature>
<dbReference type="STRING" id="416943.SAMN05445871_6119"/>
<dbReference type="Pfam" id="PF07683">
    <property type="entry name" value="CobW_C"/>
    <property type="match status" value="1"/>
</dbReference>
<evidence type="ECO:0000259" key="8">
    <source>
        <dbReference type="SMART" id="SM00833"/>
    </source>
</evidence>
<comment type="catalytic activity">
    <reaction evidence="6">
        <text>GTP + H2O = GDP + phosphate + H(+)</text>
        <dbReference type="Rhea" id="RHEA:19669"/>
        <dbReference type="ChEBI" id="CHEBI:15377"/>
        <dbReference type="ChEBI" id="CHEBI:15378"/>
        <dbReference type="ChEBI" id="CHEBI:37565"/>
        <dbReference type="ChEBI" id="CHEBI:43474"/>
        <dbReference type="ChEBI" id="CHEBI:58189"/>
    </reaction>
    <physiologicalReaction direction="left-to-right" evidence="6">
        <dbReference type="Rhea" id="RHEA:19670"/>
    </physiologicalReaction>
</comment>
<accession>A0A1H7F305</accession>
<keyword evidence="2" id="KW-0378">Hydrolase</keyword>
<comment type="function">
    <text evidence="5">Zinc chaperone that directly transfers zinc cofactor to target proteins, thereby activating them. Zinc is transferred from the CXCC motif in the GTPase domain to the zinc binding site in target proteins in a process requiring GTP hydrolysis.</text>
</comment>
<dbReference type="PANTHER" id="PTHR13748">
    <property type="entry name" value="COBW-RELATED"/>
    <property type="match status" value="1"/>
</dbReference>
<evidence type="ECO:0000256" key="2">
    <source>
        <dbReference type="ARBA" id="ARBA00022801"/>
    </source>
</evidence>
<dbReference type="SMART" id="SM00833">
    <property type="entry name" value="CobW_C"/>
    <property type="match status" value="1"/>
</dbReference>
<dbReference type="SUPFAM" id="SSF90002">
    <property type="entry name" value="Hypothetical protein YjiA, C-terminal domain"/>
    <property type="match status" value="1"/>
</dbReference>
<dbReference type="PANTHER" id="PTHR13748:SF62">
    <property type="entry name" value="COBW DOMAIN-CONTAINING PROTEIN"/>
    <property type="match status" value="1"/>
</dbReference>
<organism evidence="9 10">
    <name type="scientific">Paraburkholderia caballeronis</name>
    <dbReference type="NCBI Taxonomy" id="416943"/>
    <lineage>
        <taxon>Bacteria</taxon>
        <taxon>Pseudomonadati</taxon>
        <taxon>Pseudomonadota</taxon>
        <taxon>Betaproteobacteria</taxon>
        <taxon>Burkholderiales</taxon>
        <taxon>Burkholderiaceae</taxon>
        <taxon>Paraburkholderia</taxon>
    </lineage>
</organism>
<evidence type="ECO:0000256" key="1">
    <source>
        <dbReference type="ARBA" id="ARBA00022741"/>
    </source>
</evidence>
<comment type="similarity">
    <text evidence="4">Belongs to the SIMIBI class G3E GTPase family. ZNG1 subfamily.</text>
</comment>
<dbReference type="InterPro" id="IPR051316">
    <property type="entry name" value="Zinc-reg_GTPase_activator"/>
</dbReference>
<evidence type="ECO:0000256" key="3">
    <source>
        <dbReference type="ARBA" id="ARBA00023186"/>
    </source>
</evidence>
<name>A0A1H7F305_9BURK</name>
<gene>
    <name evidence="9" type="ORF">SAMN05192542_101147</name>
</gene>
<evidence type="ECO:0000256" key="7">
    <source>
        <dbReference type="SAM" id="MobiDB-lite"/>
    </source>
</evidence>
<evidence type="ECO:0000256" key="6">
    <source>
        <dbReference type="ARBA" id="ARBA00049117"/>
    </source>
</evidence>
<dbReference type="Proteomes" id="UP000199120">
    <property type="component" value="Unassembled WGS sequence"/>
</dbReference>
<dbReference type="AlphaFoldDB" id="A0A1H7F305"/>
<keyword evidence="1" id="KW-0547">Nucleotide-binding</keyword>
<dbReference type="GO" id="GO:0016787">
    <property type="term" value="F:hydrolase activity"/>
    <property type="evidence" value="ECO:0007669"/>
    <property type="project" value="UniProtKB-KW"/>
</dbReference>
<proteinExistence type="inferred from homology"/>
<dbReference type="GO" id="GO:0000166">
    <property type="term" value="F:nucleotide binding"/>
    <property type="evidence" value="ECO:0007669"/>
    <property type="project" value="UniProtKB-KW"/>
</dbReference>
<dbReference type="InterPro" id="IPR036627">
    <property type="entry name" value="CobW-likC_sf"/>
</dbReference>
<evidence type="ECO:0000313" key="9">
    <source>
        <dbReference type="EMBL" id="SEK20536.1"/>
    </source>
</evidence>
<evidence type="ECO:0000256" key="4">
    <source>
        <dbReference type="ARBA" id="ARBA00034320"/>
    </source>
</evidence>
<reference evidence="10" key="1">
    <citation type="submission" date="2016-10" db="EMBL/GenBank/DDBJ databases">
        <authorList>
            <person name="Varghese N."/>
            <person name="Submissions S."/>
        </authorList>
    </citation>
    <scope>NUCLEOTIDE SEQUENCE [LARGE SCALE GENOMIC DNA]</scope>
    <source>
        <strain evidence="10">LMG 26416</strain>
    </source>
</reference>
<sequence>MSPLPGAATRRSHRDRQRPSRRGRGSRTGSDAQPLDIGKLDTRHAENAMDLIPVTLLTGFLGSGKTTVLNRLVQQPEMADALVLINEFGEIGLDHLLVAHSREDIVVEMSSGCLCCTIRGDLVRTLKDIHWRFAREGRRQFSRVVIETTGLADPAPIVQTLATHRDVKDLYRLDGLVTTIDARHGEATLDAHVEAVKQAAMADRLLLTKTDLVEADALDRLAGRLRAINPAAVSIRVSHGELAASQILDLGLFTVDGKIADVERWLAEEQYRSGDPGHRHEETGHGHGHDDPHAHRHDEGRGHDRHDAHEGHAGKPHDHEASHHHDEHHGHAHDVNRHDDQIRAFCFTVDDPIPIQVLTDWLDVLLSLMGPSMLRIKGILNVEGRDTPIVIHGVQHVFHPMVPLDAWPGEDRRSRIVFITRAVERETIESTFSLFSAVDAIRAQEAHSG</sequence>
<keyword evidence="3" id="KW-0143">Chaperone</keyword>